<accession>A0A4R2NK38</accession>
<dbReference type="Pfam" id="PF04391">
    <property type="entry name" value="DUF533"/>
    <property type="match status" value="1"/>
</dbReference>
<dbReference type="SUPFAM" id="SSF158682">
    <property type="entry name" value="TerB-like"/>
    <property type="match status" value="1"/>
</dbReference>
<dbReference type="RefSeq" id="WP_132604662.1">
    <property type="nucleotide sequence ID" value="NZ_NRRP01000003.1"/>
</dbReference>
<dbReference type="InterPro" id="IPR029024">
    <property type="entry name" value="TerB-like"/>
</dbReference>
<sequence length="238" mass="24428">MSFLRTMATLAVGFAVAKGIDKFQEMGGGAGLANSLKSASAGGGIGNHVAALMTRMQVPGGGEGLKENVGWLGTKARATGDAAMMGVGGLMAALGGAQWAGSGNARDLLNAMGDGTPPGATMEAHSRLMIRAMVQAAKADGEIDAGERAHIMDVLGDATPEERAFVEAEMDRPVDIDALVAEVGSYQRTAVYAVSVVTANVLNAAEIAYLDRLAAALHLGQAARQRIHKAMRLPQVLS</sequence>
<dbReference type="Gene3D" id="1.10.3680.10">
    <property type="entry name" value="TerB-like"/>
    <property type="match status" value="1"/>
</dbReference>
<evidence type="ECO:0000313" key="1">
    <source>
        <dbReference type="EMBL" id="TCP21615.1"/>
    </source>
</evidence>
<proteinExistence type="predicted"/>
<reference evidence="1 2" key="1">
    <citation type="submission" date="2019-03" db="EMBL/GenBank/DDBJ databases">
        <title>Genomic Encyclopedia of Type Strains, Phase IV (KMG-IV): sequencing the most valuable type-strain genomes for metagenomic binning, comparative biology and taxonomic classification.</title>
        <authorList>
            <person name="Goeker M."/>
        </authorList>
    </citation>
    <scope>NUCLEOTIDE SEQUENCE [LARGE SCALE GENOMIC DNA]</scope>
    <source>
        <strain evidence="1 2">DSM 2781</strain>
    </source>
</reference>
<organism evidence="1 2">
    <name type="scientific">Rhodovulum adriaticum</name>
    <name type="common">Rhodopseudomonas adriatica</name>
    <dbReference type="NCBI Taxonomy" id="35804"/>
    <lineage>
        <taxon>Bacteria</taxon>
        <taxon>Pseudomonadati</taxon>
        <taxon>Pseudomonadota</taxon>
        <taxon>Alphaproteobacteria</taxon>
        <taxon>Rhodobacterales</taxon>
        <taxon>Paracoccaceae</taxon>
        <taxon>Rhodovulum</taxon>
    </lineage>
</organism>
<keyword evidence="2" id="KW-1185">Reference proteome</keyword>
<dbReference type="EMBL" id="SLXL01000010">
    <property type="protein sequence ID" value="TCP21615.1"/>
    <property type="molecule type" value="Genomic_DNA"/>
</dbReference>
<name>A0A4R2NK38_RHOAD</name>
<dbReference type="CDD" id="cd07178">
    <property type="entry name" value="terB_like_YebE"/>
    <property type="match status" value="1"/>
</dbReference>
<dbReference type="OrthoDB" id="7866618at2"/>
<protein>
    <submittedName>
        <fullName evidence="1">Uncharacterized membrane protein YebE (DUF533 family)</fullName>
    </submittedName>
</protein>
<dbReference type="AlphaFoldDB" id="A0A4R2NK38"/>
<gene>
    <name evidence="1" type="ORF">EV656_11084</name>
</gene>
<dbReference type="Proteomes" id="UP000295733">
    <property type="component" value="Unassembled WGS sequence"/>
</dbReference>
<comment type="caution">
    <text evidence="1">The sequence shown here is derived from an EMBL/GenBank/DDBJ whole genome shotgun (WGS) entry which is preliminary data.</text>
</comment>
<evidence type="ECO:0000313" key="2">
    <source>
        <dbReference type="Proteomes" id="UP000295733"/>
    </source>
</evidence>
<dbReference type="InterPro" id="IPR007486">
    <property type="entry name" value="YebE"/>
</dbReference>